<sequence>MPGEEATEPQCTVHTAATALSDWLTARDQFYQHLMTCRACHAPAGRYCPSGSDLRQHYNNTPETNE</sequence>
<reference evidence="1 2" key="1">
    <citation type="submission" date="2021-06" db="EMBL/GenBank/DDBJ databases">
        <title>Microbial metabolic specificity influences pelagic lipid remineralization.</title>
        <authorList>
            <person name="Behrendt L."/>
            <person name="Hunter J.E."/>
            <person name="Alcolombri U."/>
            <person name="Smriga S."/>
            <person name="Mincer T."/>
            <person name="Lowenstein D.P."/>
            <person name="Peaudecerf F.J."/>
            <person name="Fernandez V.I."/>
            <person name="Fredricks H."/>
            <person name="Almblad H."/>
            <person name="Harrison J.J."/>
            <person name="Stocker R."/>
            <person name="Van Mooy B.A.S."/>
        </authorList>
    </citation>
    <scope>NUCLEOTIDE SEQUENCE [LARGE SCALE GENOMIC DNA]</scope>
    <source>
        <strain evidence="1 2">A252</strain>
    </source>
</reference>
<name>A0ABX8J6W3_9GAMM</name>
<dbReference type="EMBL" id="CP076683">
    <property type="protein sequence ID" value="QWV19232.1"/>
    <property type="molecule type" value="Genomic_DNA"/>
</dbReference>
<proteinExistence type="predicted"/>
<dbReference type="Proteomes" id="UP000683436">
    <property type="component" value="Chromosome"/>
</dbReference>
<evidence type="ECO:0000313" key="2">
    <source>
        <dbReference type="Proteomes" id="UP000683436"/>
    </source>
</evidence>
<keyword evidence="2" id="KW-1185">Reference proteome</keyword>
<gene>
    <name evidence="1" type="ORF">KQ248_05405</name>
</gene>
<protein>
    <submittedName>
        <fullName evidence="1">Uncharacterized protein</fullName>
    </submittedName>
</protein>
<organism evidence="1 2">
    <name type="scientific">Stutzerimonas zhaodongensis</name>
    <dbReference type="NCBI Taxonomy" id="1176257"/>
    <lineage>
        <taxon>Bacteria</taxon>
        <taxon>Pseudomonadati</taxon>
        <taxon>Pseudomonadota</taxon>
        <taxon>Gammaproteobacteria</taxon>
        <taxon>Pseudomonadales</taxon>
        <taxon>Pseudomonadaceae</taxon>
        <taxon>Stutzerimonas</taxon>
    </lineage>
</organism>
<evidence type="ECO:0000313" key="1">
    <source>
        <dbReference type="EMBL" id="QWV19232.1"/>
    </source>
</evidence>
<accession>A0ABX8J6W3</accession>